<evidence type="ECO:0000256" key="1">
    <source>
        <dbReference type="SAM" id="Phobius"/>
    </source>
</evidence>
<reference evidence="2" key="1">
    <citation type="submission" date="2018-05" db="EMBL/GenBank/DDBJ databases">
        <authorList>
            <person name="Lanie J.A."/>
            <person name="Ng W.-L."/>
            <person name="Kazmierczak K.M."/>
            <person name="Andrzejewski T.M."/>
            <person name="Davidsen T.M."/>
            <person name="Wayne K.J."/>
            <person name="Tettelin H."/>
            <person name="Glass J.I."/>
            <person name="Rusch D."/>
            <person name="Podicherti R."/>
            <person name="Tsui H.-C.T."/>
            <person name="Winkler M.E."/>
        </authorList>
    </citation>
    <scope>NUCLEOTIDE SEQUENCE</scope>
</reference>
<organism evidence="2">
    <name type="scientific">marine metagenome</name>
    <dbReference type="NCBI Taxonomy" id="408172"/>
    <lineage>
        <taxon>unclassified sequences</taxon>
        <taxon>metagenomes</taxon>
        <taxon>ecological metagenomes</taxon>
    </lineage>
</organism>
<protein>
    <submittedName>
        <fullName evidence="2">Uncharacterized protein</fullName>
    </submittedName>
</protein>
<keyword evidence="1" id="KW-0812">Transmembrane</keyword>
<sequence>MSEFIDIAIGLLIIEMMAILFQVLGVIVLASVVAIFRVMTRFLSLRNGLRIRNLPDTHPP</sequence>
<keyword evidence="1" id="KW-1133">Transmembrane helix</keyword>
<accession>A0A382EX84</accession>
<feature type="transmembrane region" description="Helical" evidence="1">
    <location>
        <begin position="12"/>
        <end position="36"/>
    </location>
</feature>
<proteinExistence type="predicted"/>
<gene>
    <name evidence="2" type="ORF">METZ01_LOCUS207405</name>
</gene>
<name>A0A382EX84_9ZZZZ</name>
<keyword evidence="1" id="KW-0472">Membrane</keyword>
<evidence type="ECO:0000313" key="2">
    <source>
        <dbReference type="EMBL" id="SVB54551.1"/>
    </source>
</evidence>
<dbReference type="EMBL" id="UINC01046480">
    <property type="protein sequence ID" value="SVB54551.1"/>
    <property type="molecule type" value="Genomic_DNA"/>
</dbReference>
<dbReference type="AlphaFoldDB" id="A0A382EX84"/>